<dbReference type="AlphaFoldDB" id="A0A7T0M4X4"/>
<feature type="transmembrane region" description="Helical" evidence="1">
    <location>
        <begin position="144"/>
        <end position="161"/>
    </location>
</feature>
<proteinExistence type="predicted"/>
<sequence length="196" mass="24758">MLMNSLVVQNYYNWQFYISKTQKFKFLTYLNLVNLNYIYLKHYTITFYSTKYFRLISKPILYLLRNFILNFRYKFIYRYKYKNLSLISLNITKSYSYWIVKNFLHLIDKELNLKIFKQKYLKHSIQFDYINSNAVLLFGFNKKYYNTLVLFFYNLSFSNYYSYMSEYTLTYAYFYKWNIFDIFVYNYLYYFKVKHF</sequence>
<keyword evidence="1" id="KW-0472">Membrane</keyword>
<organism evidence="2">
    <name type="scientific">Strombidium sp</name>
    <dbReference type="NCBI Taxonomy" id="181122"/>
    <lineage>
        <taxon>Eukaryota</taxon>
        <taxon>Sar</taxon>
        <taxon>Alveolata</taxon>
        <taxon>Ciliophora</taxon>
        <taxon>Intramacronucleata</taxon>
        <taxon>Spirotrichea</taxon>
        <taxon>Oligotrichia</taxon>
        <taxon>Strombidiidae</taxon>
        <taxon>Strombidium</taxon>
    </lineage>
</organism>
<evidence type="ECO:0000256" key="1">
    <source>
        <dbReference type="SAM" id="Phobius"/>
    </source>
</evidence>
<keyword evidence="1" id="KW-1133">Transmembrane helix</keyword>
<feature type="transmembrane region" description="Helical" evidence="1">
    <location>
        <begin position="173"/>
        <end position="191"/>
    </location>
</feature>
<keyword evidence="1" id="KW-0812">Transmembrane</keyword>
<dbReference type="EMBL" id="MT471315">
    <property type="protein sequence ID" value="QPL15887.1"/>
    <property type="molecule type" value="Genomic_DNA"/>
</dbReference>
<evidence type="ECO:0000313" key="2">
    <source>
        <dbReference type="EMBL" id="QPL15887.1"/>
    </source>
</evidence>
<keyword evidence="2" id="KW-0496">Mitochondrion</keyword>
<reference evidence="2" key="1">
    <citation type="submission" date="2020-05" db="EMBL/GenBank/DDBJ databases">
        <title>Characterization and comparative analysis of mitochondrial genomes of the highly differentiated ciliated protists shed light on the diversity and evolution of the linear molecular architecture.</title>
        <authorList>
            <person name="Zhang T."/>
            <person name="Li C."/>
            <person name="Zhang X."/>
            <person name="Wang C."/>
            <person name="Roger A.J."/>
            <person name="Song W."/>
            <person name="Gao F."/>
        </authorList>
    </citation>
    <scope>NUCLEOTIDE SEQUENCE</scope>
</reference>
<name>A0A7T0M4X4_9SPIT</name>
<accession>A0A7T0M4X4</accession>
<gene>
    <name evidence="2" type="primary">orf_s1</name>
</gene>
<geneLocation type="mitochondrion" evidence="2"/>
<protein>
    <submittedName>
        <fullName evidence="2">Uncharacterized protein</fullName>
    </submittedName>
</protein>